<keyword evidence="4" id="KW-0812">Transmembrane</keyword>
<protein>
    <submittedName>
        <fullName evidence="5">Glycosyltransferase family 15 protein</fullName>
    </submittedName>
</protein>
<keyword evidence="2 5" id="KW-0808">Transferase</keyword>
<feature type="region of interest" description="Disordered" evidence="3">
    <location>
        <begin position="1"/>
        <end position="20"/>
    </location>
</feature>
<dbReference type="FunFam" id="3.90.550.10:FF:000051">
    <property type="entry name" value="Alpha-1,2-mannosyltransferase (Ktr4)"/>
    <property type="match status" value="1"/>
</dbReference>
<comment type="caution">
    <text evidence="5">The sequence shown here is derived from an EMBL/GenBank/DDBJ whole genome shotgun (WGS) entry which is preliminary data.</text>
</comment>
<name>A0A066WGJ7_TILAU</name>
<dbReference type="InterPro" id="IPR002685">
    <property type="entry name" value="Glyco_trans_15"/>
</dbReference>
<dbReference type="STRING" id="1037660.A0A066WGJ7"/>
<dbReference type="InParanoid" id="A0A066WGJ7"/>
<reference evidence="5 6" key="1">
    <citation type="submission" date="2014-05" db="EMBL/GenBank/DDBJ databases">
        <title>Draft genome sequence of a rare smut relative, Tilletiaria anomala UBC 951.</title>
        <authorList>
            <consortium name="DOE Joint Genome Institute"/>
            <person name="Toome M."/>
            <person name="Kuo A."/>
            <person name="Henrissat B."/>
            <person name="Lipzen A."/>
            <person name="Tritt A."/>
            <person name="Yoshinaga Y."/>
            <person name="Zane M."/>
            <person name="Barry K."/>
            <person name="Grigoriev I.V."/>
            <person name="Spatafora J.W."/>
            <person name="Aimea M.C."/>
        </authorList>
    </citation>
    <scope>NUCLEOTIDE SEQUENCE [LARGE SCALE GENOMIC DNA]</scope>
    <source>
        <strain evidence="5 6">UBC 951</strain>
    </source>
</reference>
<dbReference type="HOGENOM" id="CLU_024327_0_1_1"/>
<dbReference type="AlphaFoldDB" id="A0A066WGJ7"/>
<dbReference type="GO" id="GO:0000032">
    <property type="term" value="P:cell wall mannoprotein biosynthetic process"/>
    <property type="evidence" value="ECO:0007669"/>
    <property type="project" value="TreeGrafter"/>
</dbReference>
<feature type="transmembrane region" description="Helical" evidence="4">
    <location>
        <begin position="35"/>
        <end position="54"/>
    </location>
</feature>
<dbReference type="GO" id="GO:0016020">
    <property type="term" value="C:membrane"/>
    <property type="evidence" value="ECO:0007669"/>
    <property type="project" value="InterPro"/>
</dbReference>
<evidence type="ECO:0000313" key="5">
    <source>
        <dbReference type="EMBL" id="KDN52891.1"/>
    </source>
</evidence>
<comment type="similarity">
    <text evidence="1">Belongs to the glycosyltransferase 15 family.</text>
</comment>
<organism evidence="5 6">
    <name type="scientific">Tilletiaria anomala (strain ATCC 24038 / CBS 436.72 / UBC 951)</name>
    <dbReference type="NCBI Taxonomy" id="1037660"/>
    <lineage>
        <taxon>Eukaryota</taxon>
        <taxon>Fungi</taxon>
        <taxon>Dikarya</taxon>
        <taxon>Basidiomycota</taxon>
        <taxon>Ustilaginomycotina</taxon>
        <taxon>Exobasidiomycetes</taxon>
        <taxon>Georgefischeriales</taxon>
        <taxon>Tilletiariaceae</taxon>
        <taxon>Tilletiaria</taxon>
    </lineage>
</organism>
<sequence length="487" mass="56102">MAPPRYNRLHGGSGPSAAGSGRSFLEGLARRPQRIVPLALTFFLALSFVTWLSFTSTGSETAKQWASNAKSQASGWISSAGGKGKQPEKYQASEISPADALYTFKPGDPPVTYAELEKWGEKGDDGNIYPPQFIPALANKAPRAKAGFIVLVRNSELESMQASMREVEDRFNRKYGYPWIFLNDVDFTDEFKAGVRALTRSEIRFGKVEKEHWGYPSWIDQKKAADTREKMTLKKVLYGGSESYRHMCRFQSGFFYRHPLTKDLDYYWRVEPGIKLFCDLDYDPFLFMQMNNKTYGFTMALHEYVETVPTLYSATKQFFDLNPQYMAKDASWHFLTDEPERHFDAGWNLCHMWSNFEIADLRFWRSEAYSKYFDHLDQAGGFFYERWGDAPVHSLAVSIMLDRSRLHHFNDIGYTHVPFSHCPVNRKKYHDNGKCNCKPENSFDEHPYSCLKEWWRTAKEGKPKRSSAIEERNEKLRSLGAGALVDA</sequence>
<dbReference type="PANTHER" id="PTHR31121:SF6">
    <property type="entry name" value="ALPHA-1,2 MANNOSYLTRANSFERASE KTR1"/>
    <property type="match status" value="1"/>
</dbReference>
<evidence type="ECO:0000256" key="4">
    <source>
        <dbReference type="SAM" id="Phobius"/>
    </source>
</evidence>
<dbReference type="PANTHER" id="PTHR31121">
    <property type="entry name" value="ALPHA-1,2 MANNOSYLTRANSFERASE KTR1"/>
    <property type="match status" value="1"/>
</dbReference>
<proteinExistence type="inferred from homology"/>
<keyword evidence="4" id="KW-0472">Membrane</keyword>
<dbReference type="Gene3D" id="3.90.550.10">
    <property type="entry name" value="Spore Coat Polysaccharide Biosynthesis Protein SpsA, Chain A"/>
    <property type="match status" value="1"/>
</dbReference>
<evidence type="ECO:0000256" key="3">
    <source>
        <dbReference type="SAM" id="MobiDB-lite"/>
    </source>
</evidence>
<dbReference type="GO" id="GO:0006487">
    <property type="term" value="P:protein N-linked glycosylation"/>
    <property type="evidence" value="ECO:0007669"/>
    <property type="project" value="TreeGrafter"/>
</dbReference>
<dbReference type="Proteomes" id="UP000027361">
    <property type="component" value="Unassembled WGS sequence"/>
</dbReference>
<dbReference type="GeneID" id="25263687"/>
<dbReference type="FunCoup" id="A0A066WGJ7">
    <property type="interactions" value="99"/>
</dbReference>
<accession>A0A066WGJ7</accession>
<dbReference type="InterPro" id="IPR029044">
    <property type="entry name" value="Nucleotide-diphossugar_trans"/>
</dbReference>
<dbReference type="OMA" id="HWYSCTP"/>
<evidence type="ECO:0000313" key="6">
    <source>
        <dbReference type="Proteomes" id="UP000027361"/>
    </source>
</evidence>
<dbReference type="Pfam" id="PF01793">
    <property type="entry name" value="Glyco_transf_15"/>
    <property type="match status" value="1"/>
</dbReference>
<gene>
    <name evidence="5" type="ORF">K437DRAFT_253840</name>
</gene>
<dbReference type="SUPFAM" id="SSF53448">
    <property type="entry name" value="Nucleotide-diphospho-sugar transferases"/>
    <property type="match status" value="1"/>
</dbReference>
<dbReference type="RefSeq" id="XP_013245730.1">
    <property type="nucleotide sequence ID" value="XM_013390276.1"/>
</dbReference>
<keyword evidence="6" id="KW-1185">Reference proteome</keyword>
<dbReference type="GO" id="GO:0005794">
    <property type="term" value="C:Golgi apparatus"/>
    <property type="evidence" value="ECO:0007669"/>
    <property type="project" value="TreeGrafter"/>
</dbReference>
<keyword evidence="4" id="KW-1133">Transmembrane helix</keyword>
<evidence type="ECO:0000256" key="1">
    <source>
        <dbReference type="ARBA" id="ARBA00007677"/>
    </source>
</evidence>
<dbReference type="GO" id="GO:0000026">
    <property type="term" value="F:alpha-1,2-mannosyltransferase activity"/>
    <property type="evidence" value="ECO:0007669"/>
    <property type="project" value="TreeGrafter"/>
</dbReference>
<evidence type="ECO:0000256" key="2">
    <source>
        <dbReference type="ARBA" id="ARBA00022679"/>
    </source>
</evidence>
<dbReference type="OrthoDB" id="439943at2759"/>
<dbReference type="EMBL" id="JMSN01000006">
    <property type="protein sequence ID" value="KDN52891.1"/>
    <property type="molecule type" value="Genomic_DNA"/>
</dbReference>